<feature type="domain" description="Fatty acid desaturase" evidence="12">
    <location>
        <begin position="58"/>
        <end position="337"/>
    </location>
</feature>
<dbReference type="GO" id="GO:0006629">
    <property type="term" value="P:lipid metabolic process"/>
    <property type="evidence" value="ECO:0007669"/>
    <property type="project" value="UniProtKB-KW"/>
</dbReference>
<evidence type="ECO:0000256" key="4">
    <source>
        <dbReference type="ARBA" id="ARBA00022617"/>
    </source>
</evidence>
<proteinExistence type="inferred from homology"/>
<reference evidence="13 14" key="1">
    <citation type="submission" date="2017-08" db="EMBL/GenBank/DDBJ databases">
        <title>Infants hospitalized years apart are colonized by the same room-sourced microbial strains.</title>
        <authorList>
            <person name="Brooks B."/>
            <person name="Olm M.R."/>
            <person name="Firek B.A."/>
            <person name="Baker R."/>
            <person name="Thomas B.C."/>
            <person name="Morowitz M.J."/>
            <person name="Banfield J.F."/>
        </authorList>
    </citation>
    <scope>NUCLEOTIDE SEQUENCE [LARGE SCALE GENOMIC DNA]</scope>
    <source>
        <strain evidence="13">S2_003_000_R2_14</strain>
    </source>
</reference>
<dbReference type="InterPro" id="IPR012171">
    <property type="entry name" value="Fatty_acid_desaturase"/>
</dbReference>
<dbReference type="InterPro" id="IPR005804">
    <property type="entry name" value="FA_desaturase_dom"/>
</dbReference>
<dbReference type="GO" id="GO:0046872">
    <property type="term" value="F:metal ion binding"/>
    <property type="evidence" value="ECO:0007669"/>
    <property type="project" value="UniProtKB-KW"/>
</dbReference>
<dbReference type="GO" id="GO:0016717">
    <property type="term" value="F:oxidoreductase activity, acting on paired donors, with oxidation of a pair of donors resulting in the reduction of molecular oxygen to two molecules of water"/>
    <property type="evidence" value="ECO:0007669"/>
    <property type="project" value="TreeGrafter"/>
</dbReference>
<protein>
    <submittedName>
        <fullName evidence="13">Fatty acid desaturase</fullName>
    </submittedName>
</protein>
<evidence type="ECO:0000256" key="6">
    <source>
        <dbReference type="ARBA" id="ARBA00022723"/>
    </source>
</evidence>
<comment type="similarity">
    <text evidence="3">Belongs to the fatty acid desaturase type 1 family.</text>
</comment>
<comment type="subcellular location">
    <subcellularLocation>
        <location evidence="1">Membrane</location>
        <topology evidence="1">Multi-pass membrane protein</topology>
    </subcellularLocation>
</comment>
<dbReference type="EMBL" id="QFQP01000012">
    <property type="protein sequence ID" value="PZR12239.1"/>
    <property type="molecule type" value="Genomic_DNA"/>
</dbReference>
<evidence type="ECO:0000256" key="8">
    <source>
        <dbReference type="ARBA" id="ARBA00023002"/>
    </source>
</evidence>
<sequence length="370" mass="42105">MAAAEFDPATVDLDAFLKDVLALGEELRASLGDDDLAHLRKLERWGRTATAIGAATAWLAPNPLSAVALSLGRSTRWLLMHHVGHRGYDRVPNTPERLTSKLFAKGRRRFIDWLDWMEPEAWKYEHNVLHHSFTGEDTDPDLVERNTQWVRTLPKPARWALLVLLAGTWRASYYAQNTTRALRTRAKQLEPDKQLPAEWKQLLTENWLPYFLVELVAFPALYLPLGPWAAFSAALNSLGAELLTNLHTFVVVGPNHSGDDVYRFTDAPKNKAERYLRQILGSVNYRTGGDVNDWAHLFLNYQIEHHLWPDAPMRSYQWLQPRVQALCEKHGIPYVQQSVWARLAKMADVFVGNATMPVMGRDAQALQRAG</sequence>
<dbReference type="Pfam" id="PF00487">
    <property type="entry name" value="FA_desaturase"/>
    <property type="match status" value="1"/>
</dbReference>
<evidence type="ECO:0000313" key="13">
    <source>
        <dbReference type="EMBL" id="PZR12239.1"/>
    </source>
</evidence>
<name>A0A2W5T9R9_9BACT</name>
<keyword evidence="10" id="KW-0443">Lipid metabolism</keyword>
<evidence type="ECO:0000256" key="10">
    <source>
        <dbReference type="ARBA" id="ARBA00023098"/>
    </source>
</evidence>
<keyword evidence="4" id="KW-0349">Heme</keyword>
<keyword evidence="11" id="KW-0472">Membrane</keyword>
<keyword evidence="7" id="KW-1133">Transmembrane helix</keyword>
<evidence type="ECO:0000256" key="7">
    <source>
        <dbReference type="ARBA" id="ARBA00022989"/>
    </source>
</evidence>
<comment type="pathway">
    <text evidence="2">Lipid metabolism.</text>
</comment>
<evidence type="ECO:0000256" key="5">
    <source>
        <dbReference type="ARBA" id="ARBA00022692"/>
    </source>
</evidence>
<accession>A0A2W5T9R9</accession>
<dbReference type="Proteomes" id="UP000249061">
    <property type="component" value="Unassembled WGS sequence"/>
</dbReference>
<dbReference type="GO" id="GO:0016020">
    <property type="term" value="C:membrane"/>
    <property type="evidence" value="ECO:0007669"/>
    <property type="project" value="UniProtKB-SubCell"/>
</dbReference>
<dbReference type="PANTHER" id="PTHR19353">
    <property type="entry name" value="FATTY ACID DESATURASE 2"/>
    <property type="match status" value="1"/>
</dbReference>
<evidence type="ECO:0000259" key="12">
    <source>
        <dbReference type="Pfam" id="PF00487"/>
    </source>
</evidence>
<evidence type="ECO:0000256" key="2">
    <source>
        <dbReference type="ARBA" id="ARBA00005189"/>
    </source>
</evidence>
<evidence type="ECO:0000256" key="1">
    <source>
        <dbReference type="ARBA" id="ARBA00004141"/>
    </source>
</evidence>
<evidence type="ECO:0000256" key="3">
    <source>
        <dbReference type="ARBA" id="ARBA00009295"/>
    </source>
</evidence>
<evidence type="ECO:0000256" key="11">
    <source>
        <dbReference type="ARBA" id="ARBA00023136"/>
    </source>
</evidence>
<comment type="caution">
    <text evidence="13">The sequence shown here is derived from an EMBL/GenBank/DDBJ whole genome shotgun (WGS) entry which is preliminary data.</text>
</comment>
<keyword evidence="6" id="KW-0479">Metal-binding</keyword>
<evidence type="ECO:0000313" key="14">
    <source>
        <dbReference type="Proteomes" id="UP000249061"/>
    </source>
</evidence>
<evidence type="ECO:0000256" key="9">
    <source>
        <dbReference type="ARBA" id="ARBA00023004"/>
    </source>
</evidence>
<keyword evidence="8" id="KW-0560">Oxidoreductase</keyword>
<keyword evidence="9" id="KW-0408">Iron</keyword>
<dbReference type="PANTHER" id="PTHR19353:SF30">
    <property type="entry name" value="DELTA 8-(E)-SPHINGOLIPID DESATURASE"/>
    <property type="match status" value="1"/>
</dbReference>
<organism evidence="13 14">
    <name type="scientific">Archangium gephyra</name>
    <dbReference type="NCBI Taxonomy" id="48"/>
    <lineage>
        <taxon>Bacteria</taxon>
        <taxon>Pseudomonadati</taxon>
        <taxon>Myxococcota</taxon>
        <taxon>Myxococcia</taxon>
        <taxon>Myxococcales</taxon>
        <taxon>Cystobacterineae</taxon>
        <taxon>Archangiaceae</taxon>
        <taxon>Archangium</taxon>
    </lineage>
</organism>
<dbReference type="AlphaFoldDB" id="A0A2W5T9R9"/>
<gene>
    <name evidence="13" type="ORF">DI536_15130</name>
</gene>
<keyword evidence="5" id="KW-0812">Transmembrane</keyword>